<proteinExistence type="predicted"/>
<dbReference type="EMBL" id="CP064981">
    <property type="protein sequence ID" value="QQR92615.1"/>
    <property type="molecule type" value="Genomic_DNA"/>
</dbReference>
<sequence>MQLKFCPQCGGMEISPAQNGEKCRRCNYLGPMDHGSMDRINEVRKRFRGGGAPAMGLPSSNAAPAGTGLSGMASAVKGSAAPTVGTPLNAGAQQLGERLKALKGKSTGDVEFL</sequence>
<evidence type="ECO:0000313" key="1">
    <source>
        <dbReference type="EMBL" id="QQR92615.1"/>
    </source>
</evidence>
<dbReference type="AlphaFoldDB" id="A0A7T9I1P2"/>
<name>A0A7T9I1P2_9ARCH</name>
<protein>
    <submittedName>
        <fullName evidence="1">Uncharacterized protein</fullName>
    </submittedName>
</protein>
<reference evidence="1" key="1">
    <citation type="submission" date="2020-11" db="EMBL/GenBank/DDBJ databases">
        <title>Connecting structure to function with the recovery of over 1000 high-quality activated sludge metagenome-assembled genomes encoding full-length rRNA genes using long-read sequencing.</title>
        <authorList>
            <person name="Singleton C.M."/>
            <person name="Petriglieri F."/>
            <person name="Kristensen J.M."/>
            <person name="Kirkegaard R.H."/>
            <person name="Michaelsen T.Y."/>
            <person name="Andersen M.H."/>
            <person name="Karst S.M."/>
            <person name="Dueholm M.S."/>
            <person name="Nielsen P.H."/>
            <person name="Albertsen M."/>
        </authorList>
    </citation>
    <scope>NUCLEOTIDE SEQUENCE</scope>
    <source>
        <strain evidence="1">Fred_18-Q3-R57-64_BAT3C.431</strain>
    </source>
</reference>
<dbReference type="Proteomes" id="UP000596004">
    <property type="component" value="Chromosome"/>
</dbReference>
<accession>A0A7T9I1P2</accession>
<organism evidence="1">
    <name type="scientific">Candidatus Iainarchaeum sp</name>
    <dbReference type="NCBI Taxonomy" id="3101447"/>
    <lineage>
        <taxon>Archaea</taxon>
        <taxon>Candidatus Iainarchaeota</taxon>
        <taxon>Candidatus Iainarchaeia</taxon>
        <taxon>Candidatus Iainarchaeales</taxon>
        <taxon>Candidatus Iainarchaeaceae</taxon>
        <taxon>Candidatus Iainarchaeum</taxon>
    </lineage>
</organism>
<gene>
    <name evidence="1" type="ORF">IPJ89_00005</name>
</gene>